<dbReference type="AlphaFoldDB" id="A0A0F8XM46"/>
<reference evidence="1" key="1">
    <citation type="journal article" date="2015" name="Nature">
        <title>Complex archaea that bridge the gap between prokaryotes and eukaryotes.</title>
        <authorList>
            <person name="Spang A."/>
            <person name="Saw J.H."/>
            <person name="Jorgensen S.L."/>
            <person name="Zaremba-Niedzwiedzka K."/>
            <person name="Martijn J."/>
            <person name="Lind A.E."/>
            <person name="van Eijk R."/>
            <person name="Schleper C."/>
            <person name="Guy L."/>
            <person name="Ettema T.J."/>
        </authorList>
    </citation>
    <scope>NUCLEOTIDE SEQUENCE</scope>
</reference>
<protein>
    <recommendedName>
        <fullName evidence="2">Small CPxCG-related zinc finger protein</fullName>
    </recommendedName>
</protein>
<evidence type="ECO:0000313" key="1">
    <source>
        <dbReference type="EMBL" id="KKK43169.1"/>
    </source>
</evidence>
<sequence length="65" mass="7358">MEEKWIPLREELLGSEDDEVTCEECDWNGVLSDLLVNKSDENDMRHLCPNCKGLTIEGGVTVVLH</sequence>
<gene>
    <name evidence="1" type="ORF">LCGC14_3168840</name>
</gene>
<organism evidence="1">
    <name type="scientific">marine sediment metagenome</name>
    <dbReference type="NCBI Taxonomy" id="412755"/>
    <lineage>
        <taxon>unclassified sequences</taxon>
        <taxon>metagenomes</taxon>
        <taxon>ecological metagenomes</taxon>
    </lineage>
</organism>
<name>A0A0F8XM46_9ZZZZ</name>
<comment type="caution">
    <text evidence="1">The sequence shown here is derived from an EMBL/GenBank/DDBJ whole genome shotgun (WGS) entry which is preliminary data.</text>
</comment>
<accession>A0A0F8XM46</accession>
<evidence type="ECO:0008006" key="2">
    <source>
        <dbReference type="Google" id="ProtNLM"/>
    </source>
</evidence>
<proteinExistence type="predicted"/>
<dbReference type="EMBL" id="LAZR01070269">
    <property type="protein sequence ID" value="KKK43169.1"/>
    <property type="molecule type" value="Genomic_DNA"/>
</dbReference>